<comment type="similarity">
    <text evidence="2">Belongs to the ROK (NagC/XylR) family.</text>
</comment>
<keyword evidence="3" id="KW-0859">Xylose metabolism</keyword>
<dbReference type="Proteomes" id="UP000269301">
    <property type="component" value="Unassembled WGS sequence"/>
</dbReference>
<dbReference type="Gene3D" id="1.10.10.10">
    <property type="entry name" value="Winged helix-like DNA-binding domain superfamily/Winged helix DNA-binding domain"/>
    <property type="match status" value="1"/>
</dbReference>
<dbReference type="InterPro" id="IPR043129">
    <property type="entry name" value="ATPase_NBD"/>
</dbReference>
<dbReference type="PANTHER" id="PTHR18964:SF149">
    <property type="entry name" value="BIFUNCTIONAL UDP-N-ACETYLGLUCOSAMINE 2-EPIMERASE_N-ACETYLMANNOSAMINE KINASE"/>
    <property type="match status" value="1"/>
</dbReference>
<evidence type="ECO:0000256" key="2">
    <source>
        <dbReference type="ARBA" id="ARBA00006479"/>
    </source>
</evidence>
<evidence type="ECO:0000256" key="1">
    <source>
        <dbReference type="ARBA" id="ARBA00002486"/>
    </source>
</evidence>
<accession>A0A495A0M3</accession>
<dbReference type="InterPro" id="IPR049874">
    <property type="entry name" value="ROK_cs"/>
</dbReference>
<reference evidence="4 5" key="1">
    <citation type="journal article" date="2016" name="Int. J. Syst. Evol. Microbiol.">
        <title>Oceanobacillus halophilus sp. nov., a novel moderately halophilic bacterium from a hypersaline lake.</title>
        <authorList>
            <person name="Amoozegar M.A."/>
            <person name="Bagheri M."/>
            <person name="Makhdoumi A."/>
            <person name="Nikou M.M."/>
            <person name="Fazeli S.A.S."/>
            <person name="Schumann P."/>
            <person name="Sproer C."/>
            <person name="Sanchez-Porro C."/>
            <person name="Ventosa A."/>
        </authorList>
    </citation>
    <scope>NUCLEOTIDE SEQUENCE [LARGE SCALE GENOMIC DNA]</scope>
    <source>
        <strain evidence="4 5">DSM 23996</strain>
    </source>
</reference>
<dbReference type="SUPFAM" id="SSF46785">
    <property type="entry name" value="Winged helix' DNA-binding domain"/>
    <property type="match status" value="1"/>
</dbReference>
<dbReference type="InterPro" id="IPR000600">
    <property type="entry name" value="ROK"/>
</dbReference>
<evidence type="ECO:0000313" key="4">
    <source>
        <dbReference type="EMBL" id="RKQ32298.1"/>
    </source>
</evidence>
<dbReference type="InterPro" id="IPR036390">
    <property type="entry name" value="WH_DNA-bd_sf"/>
</dbReference>
<sequence>MLHILLINIGGILMKTGDAGYIKQINRKILIEEIIKNISLSRSDLARITGLNKATVSAQVNDFLQEEIVIEEYGSESGNRGRRPIILEINDKAGYSIGIDIDATEISILFLNLKGHTFFTSRFEVQFDNLGQVTNQLISTLTPLIEKYNRVYKPLGLVGISVGIHGIVNNKEEIIFTPKEEWSNISIKEQLEEAFHTPVYIDNNANLSVFAEQVFDEHISDLFCITLYSGIGLGIISENKIYRGYKGFAGEIGHMIVESHGLQCTCGNKGCWELYASERVLMESLKEIDPSLSIEEALIKHSEKHLEVIDQYLEYLAVGLNNVINIFNPEKIILNGTIINGNTPFIDDITNRLKSKMNNFREIRASNIGEYSSVLGGAAFALKNFFDIDTIDFTAYENLTNL</sequence>
<dbReference type="EMBL" id="RBZP01000011">
    <property type="protein sequence ID" value="RKQ32298.1"/>
    <property type="molecule type" value="Genomic_DNA"/>
</dbReference>
<comment type="caution">
    <text evidence="4">The sequence shown here is derived from an EMBL/GenBank/DDBJ whole genome shotgun (WGS) entry which is preliminary data.</text>
</comment>
<dbReference type="InterPro" id="IPR036388">
    <property type="entry name" value="WH-like_DNA-bd_sf"/>
</dbReference>
<dbReference type="PROSITE" id="PS01125">
    <property type="entry name" value="ROK"/>
    <property type="match status" value="1"/>
</dbReference>
<protein>
    <submittedName>
        <fullName evidence="4">ROK family transcriptional regulator</fullName>
    </submittedName>
</protein>
<organism evidence="4 5">
    <name type="scientific">Oceanobacillus halophilus</name>
    <dbReference type="NCBI Taxonomy" id="930130"/>
    <lineage>
        <taxon>Bacteria</taxon>
        <taxon>Bacillati</taxon>
        <taxon>Bacillota</taxon>
        <taxon>Bacilli</taxon>
        <taxon>Bacillales</taxon>
        <taxon>Bacillaceae</taxon>
        <taxon>Oceanobacillus</taxon>
    </lineage>
</organism>
<comment type="function">
    <text evidence="1">Transcriptional repressor of xylose-utilizing enzymes.</text>
</comment>
<dbReference type="CDD" id="cd24077">
    <property type="entry name" value="ASKHA_ATPase_ROK_SaXylR-like"/>
    <property type="match status" value="1"/>
</dbReference>
<evidence type="ECO:0000256" key="3">
    <source>
        <dbReference type="ARBA" id="ARBA00022629"/>
    </source>
</evidence>
<dbReference type="Pfam" id="PF00480">
    <property type="entry name" value="ROK"/>
    <property type="match status" value="1"/>
</dbReference>
<gene>
    <name evidence="4" type="ORF">D8M06_13015</name>
</gene>
<evidence type="ECO:0000313" key="5">
    <source>
        <dbReference type="Proteomes" id="UP000269301"/>
    </source>
</evidence>
<dbReference type="PANTHER" id="PTHR18964">
    <property type="entry name" value="ROK (REPRESSOR, ORF, KINASE) FAMILY"/>
    <property type="match status" value="1"/>
</dbReference>
<keyword evidence="5" id="KW-1185">Reference proteome</keyword>
<dbReference type="GO" id="GO:0042732">
    <property type="term" value="P:D-xylose metabolic process"/>
    <property type="evidence" value="ECO:0007669"/>
    <property type="project" value="UniProtKB-KW"/>
</dbReference>
<keyword evidence="3" id="KW-0119">Carbohydrate metabolism</keyword>
<name>A0A495A0M3_9BACI</name>
<dbReference type="Gene3D" id="3.30.420.40">
    <property type="match status" value="2"/>
</dbReference>
<dbReference type="AlphaFoldDB" id="A0A495A0M3"/>
<proteinExistence type="inferred from homology"/>
<dbReference type="SUPFAM" id="SSF53067">
    <property type="entry name" value="Actin-like ATPase domain"/>
    <property type="match status" value="1"/>
</dbReference>